<dbReference type="OrthoDB" id="4570646at2"/>
<organism evidence="2 3">
    <name type="scientific">Actinophytocola xinjiangensis</name>
    <dbReference type="NCBI Taxonomy" id="485602"/>
    <lineage>
        <taxon>Bacteria</taxon>
        <taxon>Bacillati</taxon>
        <taxon>Actinomycetota</taxon>
        <taxon>Actinomycetes</taxon>
        <taxon>Pseudonocardiales</taxon>
        <taxon>Pseudonocardiaceae</taxon>
    </lineage>
</organism>
<evidence type="ECO:0000313" key="2">
    <source>
        <dbReference type="EMBL" id="OLF13160.1"/>
    </source>
</evidence>
<proteinExistence type="predicted"/>
<feature type="domain" description="DUF397" evidence="1">
    <location>
        <begin position="44"/>
        <end position="81"/>
    </location>
</feature>
<accession>A0A7Z1B192</accession>
<name>A0A7Z1B192_9PSEU</name>
<dbReference type="AlphaFoldDB" id="A0A7Z1B192"/>
<evidence type="ECO:0000259" key="1">
    <source>
        <dbReference type="Pfam" id="PF04149"/>
    </source>
</evidence>
<keyword evidence="3" id="KW-1185">Reference proteome</keyword>
<dbReference type="InterPro" id="IPR007278">
    <property type="entry name" value="DUF397"/>
</dbReference>
<comment type="caution">
    <text evidence="2">The sequence shown here is derived from an EMBL/GenBank/DDBJ whole genome shotgun (WGS) entry which is preliminary data.</text>
</comment>
<protein>
    <recommendedName>
        <fullName evidence="1">DUF397 domain-containing protein</fullName>
    </recommendedName>
</protein>
<evidence type="ECO:0000313" key="3">
    <source>
        <dbReference type="Proteomes" id="UP000185696"/>
    </source>
</evidence>
<dbReference type="Proteomes" id="UP000185696">
    <property type="component" value="Unassembled WGS sequence"/>
</dbReference>
<reference evidence="2 3" key="1">
    <citation type="submission" date="2016-12" db="EMBL/GenBank/DDBJ databases">
        <title>The draft genome sequence of Actinophytocola xinjiangensis.</title>
        <authorList>
            <person name="Wang W."/>
            <person name="Yuan L."/>
        </authorList>
    </citation>
    <scope>NUCLEOTIDE SEQUENCE [LARGE SCALE GENOMIC DNA]</scope>
    <source>
        <strain evidence="2 3">CGMCC 4.4663</strain>
    </source>
</reference>
<feature type="domain" description="DUF397" evidence="1">
    <location>
        <begin position="4"/>
        <end position="21"/>
    </location>
</feature>
<gene>
    <name evidence="2" type="ORF">BLA60_05450</name>
</gene>
<feature type="domain" description="DUF397" evidence="1">
    <location>
        <begin position="23"/>
        <end position="41"/>
    </location>
</feature>
<sequence length="97" mass="10567">MAIHWRKSSFSGGGNNACVELGLHWRKSSFSGGENSACVELGMQWRKSSFSGGENNECVELVGTLDAVRDSKNPEGPVLLADLRGLLHAVRENTLRH</sequence>
<dbReference type="Pfam" id="PF04149">
    <property type="entry name" value="DUF397"/>
    <property type="match status" value="3"/>
</dbReference>
<dbReference type="EMBL" id="MSIF01000002">
    <property type="protein sequence ID" value="OLF13160.1"/>
    <property type="molecule type" value="Genomic_DNA"/>
</dbReference>